<dbReference type="EMBL" id="JAAIUW010000011">
    <property type="protein sequence ID" value="KAF7810258.1"/>
    <property type="molecule type" value="Genomic_DNA"/>
</dbReference>
<name>A0A834W6M6_9FABA</name>
<keyword evidence="2" id="KW-1185">Reference proteome</keyword>
<dbReference type="Proteomes" id="UP000634136">
    <property type="component" value="Unassembled WGS sequence"/>
</dbReference>
<sequence length="52" mass="5562">MVRTATLCLDVSRTFSSEDGSGKRNAPTSRDICSSFGVGIVERVVTVSSRPE</sequence>
<reference evidence="1" key="1">
    <citation type="submission" date="2020-09" db="EMBL/GenBank/DDBJ databases">
        <title>Genome-Enabled Discovery of Anthraquinone Biosynthesis in Senna tora.</title>
        <authorList>
            <person name="Kang S.-H."/>
            <person name="Pandey R.P."/>
            <person name="Lee C.-M."/>
            <person name="Sim J.-S."/>
            <person name="Jeong J.-T."/>
            <person name="Choi B.-S."/>
            <person name="Jung M."/>
            <person name="Ginzburg D."/>
            <person name="Zhao K."/>
            <person name="Won S.Y."/>
            <person name="Oh T.-J."/>
            <person name="Yu Y."/>
            <person name="Kim N.-H."/>
            <person name="Lee O.R."/>
            <person name="Lee T.-H."/>
            <person name="Bashyal P."/>
            <person name="Kim T.-S."/>
            <person name="Lee W.-H."/>
            <person name="Kawkins C."/>
            <person name="Kim C.-K."/>
            <person name="Kim J.S."/>
            <person name="Ahn B.O."/>
            <person name="Rhee S.Y."/>
            <person name="Sohng J.K."/>
        </authorList>
    </citation>
    <scope>NUCLEOTIDE SEQUENCE</scope>
    <source>
        <tissue evidence="1">Leaf</tissue>
    </source>
</reference>
<dbReference type="AlphaFoldDB" id="A0A834W6M6"/>
<organism evidence="1 2">
    <name type="scientific">Senna tora</name>
    <dbReference type="NCBI Taxonomy" id="362788"/>
    <lineage>
        <taxon>Eukaryota</taxon>
        <taxon>Viridiplantae</taxon>
        <taxon>Streptophyta</taxon>
        <taxon>Embryophyta</taxon>
        <taxon>Tracheophyta</taxon>
        <taxon>Spermatophyta</taxon>
        <taxon>Magnoliopsida</taxon>
        <taxon>eudicotyledons</taxon>
        <taxon>Gunneridae</taxon>
        <taxon>Pentapetalae</taxon>
        <taxon>rosids</taxon>
        <taxon>fabids</taxon>
        <taxon>Fabales</taxon>
        <taxon>Fabaceae</taxon>
        <taxon>Caesalpinioideae</taxon>
        <taxon>Cassia clade</taxon>
        <taxon>Senna</taxon>
    </lineage>
</organism>
<gene>
    <name evidence="1" type="ORF">G2W53_037001</name>
</gene>
<evidence type="ECO:0000313" key="1">
    <source>
        <dbReference type="EMBL" id="KAF7810258.1"/>
    </source>
</evidence>
<comment type="caution">
    <text evidence="1">The sequence shown here is derived from an EMBL/GenBank/DDBJ whole genome shotgun (WGS) entry which is preliminary data.</text>
</comment>
<proteinExistence type="predicted"/>
<accession>A0A834W6M6</accession>
<evidence type="ECO:0000313" key="2">
    <source>
        <dbReference type="Proteomes" id="UP000634136"/>
    </source>
</evidence>
<protein>
    <submittedName>
        <fullName evidence="1">Uncharacterized protein</fullName>
    </submittedName>
</protein>